<dbReference type="Gramene" id="rna41282">
    <property type="protein sequence ID" value="RHN46759.1"/>
    <property type="gene ID" value="gene41282"/>
</dbReference>
<keyword evidence="2 4" id="KW-0560">Oxidoreductase</keyword>
<evidence type="ECO:0000313" key="4">
    <source>
        <dbReference type="EMBL" id="RHN46759.1"/>
    </source>
</evidence>
<evidence type="ECO:0000256" key="2">
    <source>
        <dbReference type="ARBA" id="ARBA00023002"/>
    </source>
</evidence>
<dbReference type="GO" id="GO:0016491">
    <property type="term" value="F:oxidoreductase activity"/>
    <property type="evidence" value="ECO:0007669"/>
    <property type="project" value="UniProtKB-KW"/>
</dbReference>
<feature type="domain" description="NAD-dependent epimerase/dehydratase" evidence="3">
    <location>
        <begin position="45"/>
        <end position="292"/>
    </location>
</feature>
<evidence type="ECO:0000259" key="3">
    <source>
        <dbReference type="Pfam" id="PF01370"/>
    </source>
</evidence>
<dbReference type="PANTHER" id="PTHR10366:SF563">
    <property type="entry name" value="CINNAMOYL-COA REDUCTASE 16"/>
    <property type="match status" value="1"/>
</dbReference>
<dbReference type="InterPro" id="IPR001509">
    <property type="entry name" value="Epimerase_deHydtase"/>
</dbReference>
<dbReference type="CDD" id="cd08958">
    <property type="entry name" value="FR_SDR_e"/>
    <property type="match status" value="1"/>
</dbReference>
<dbReference type="SUPFAM" id="SSF51735">
    <property type="entry name" value="NAD(P)-binding Rossmann-fold domains"/>
    <property type="match status" value="1"/>
</dbReference>
<keyword evidence="1" id="KW-0521">NADP</keyword>
<gene>
    <name evidence="4" type="ORF">MtrunA17_Chr7g0245641</name>
</gene>
<proteinExistence type="predicted"/>
<name>A0A396H071_MEDTR</name>
<dbReference type="Gene3D" id="3.40.50.720">
    <property type="entry name" value="NAD(P)-binding Rossmann-like Domain"/>
    <property type="match status" value="1"/>
</dbReference>
<dbReference type="EC" id="1.1.1.348" evidence="4"/>
<dbReference type="InterPro" id="IPR036291">
    <property type="entry name" value="NAD(P)-bd_dom_sf"/>
</dbReference>
<dbReference type="Pfam" id="PF01370">
    <property type="entry name" value="Epimerase"/>
    <property type="match status" value="1"/>
</dbReference>
<dbReference type="PANTHER" id="PTHR10366">
    <property type="entry name" value="NAD DEPENDENT EPIMERASE/DEHYDRATASE"/>
    <property type="match status" value="1"/>
</dbReference>
<protein>
    <submittedName>
        <fullName evidence="4">Putative vestitone reductase</fullName>
        <ecNumber evidence="4">1.1.1.348</ecNumber>
    </submittedName>
</protein>
<evidence type="ECO:0000313" key="5">
    <source>
        <dbReference type="Proteomes" id="UP000265566"/>
    </source>
</evidence>
<comment type="caution">
    <text evidence="4">The sequence shown here is derived from an EMBL/GenBank/DDBJ whole genome shotgun (WGS) entry which is preliminary data.</text>
</comment>
<accession>A0A396H071</accession>
<dbReference type="FunFam" id="3.40.50.720:FF:000984">
    <property type="entry name" value="Dihydroflavonol 4-reductase family"/>
    <property type="match status" value="1"/>
</dbReference>
<dbReference type="InterPro" id="IPR050425">
    <property type="entry name" value="NAD(P)_dehydrat-like"/>
</dbReference>
<sequence>MHACIYIYIYVCVTINIHTEATKIKVKCEKIFCKSVLMEEGKGRVCVTGGTGFIGSWIIKRLLEDGYTVNTTVRSNPAGQKKDVSYLTNLPNASQNLQIFNADLCNPESFDAAIEGCIGIFHTATPIDFEENEREEIVTKRTIDGALGILKACKNSKTVKRVIYTSSASAVYMQDKEEDVMDESYWSDVNILRNLKPFAWSYAVSKTLAEKAVLEFGEQHGLDIVTLVPSFVVGPFICPKLPGSIFSSLAFLFGDIDNNPLAASRLHMVHVDDVARAHIFLLEHPNPKGRYNCSPFLATIDEIVHIVSSKYPKFQIPTSKELMGVKGPKLPHLTSKKLMDDGFKFKYSLEEMFEDAIECCKENGYL</sequence>
<reference evidence="5" key="1">
    <citation type="journal article" date="2018" name="Nat. Plants">
        <title>Whole-genome landscape of Medicago truncatula symbiotic genes.</title>
        <authorList>
            <person name="Pecrix Y."/>
            <person name="Staton S.E."/>
            <person name="Sallet E."/>
            <person name="Lelandais-Briere C."/>
            <person name="Moreau S."/>
            <person name="Carrere S."/>
            <person name="Blein T."/>
            <person name="Jardinaud M.F."/>
            <person name="Latrasse D."/>
            <person name="Zouine M."/>
            <person name="Zahm M."/>
            <person name="Kreplak J."/>
            <person name="Mayjonade B."/>
            <person name="Satge C."/>
            <person name="Perez M."/>
            <person name="Cauet S."/>
            <person name="Marande W."/>
            <person name="Chantry-Darmon C."/>
            <person name="Lopez-Roques C."/>
            <person name="Bouchez O."/>
            <person name="Berard A."/>
            <person name="Debelle F."/>
            <person name="Munos S."/>
            <person name="Bendahmane A."/>
            <person name="Berges H."/>
            <person name="Niebel A."/>
            <person name="Buitink J."/>
            <person name="Frugier F."/>
            <person name="Benhamed M."/>
            <person name="Crespi M."/>
            <person name="Gouzy J."/>
            <person name="Gamas P."/>
        </authorList>
    </citation>
    <scope>NUCLEOTIDE SEQUENCE [LARGE SCALE GENOMIC DNA]</scope>
    <source>
        <strain evidence="5">cv. Jemalong A17</strain>
    </source>
</reference>
<dbReference type="Proteomes" id="UP000265566">
    <property type="component" value="Chromosome 7"/>
</dbReference>
<dbReference type="EMBL" id="PSQE01000007">
    <property type="protein sequence ID" value="RHN46759.1"/>
    <property type="molecule type" value="Genomic_DNA"/>
</dbReference>
<dbReference type="AlphaFoldDB" id="A0A396H071"/>
<evidence type="ECO:0000256" key="1">
    <source>
        <dbReference type="ARBA" id="ARBA00022857"/>
    </source>
</evidence>
<organism evidence="4 5">
    <name type="scientific">Medicago truncatula</name>
    <name type="common">Barrel medic</name>
    <name type="synonym">Medicago tribuloides</name>
    <dbReference type="NCBI Taxonomy" id="3880"/>
    <lineage>
        <taxon>Eukaryota</taxon>
        <taxon>Viridiplantae</taxon>
        <taxon>Streptophyta</taxon>
        <taxon>Embryophyta</taxon>
        <taxon>Tracheophyta</taxon>
        <taxon>Spermatophyta</taxon>
        <taxon>Magnoliopsida</taxon>
        <taxon>eudicotyledons</taxon>
        <taxon>Gunneridae</taxon>
        <taxon>Pentapetalae</taxon>
        <taxon>rosids</taxon>
        <taxon>fabids</taxon>
        <taxon>Fabales</taxon>
        <taxon>Fabaceae</taxon>
        <taxon>Papilionoideae</taxon>
        <taxon>50 kb inversion clade</taxon>
        <taxon>NPAAA clade</taxon>
        <taxon>Hologalegina</taxon>
        <taxon>IRL clade</taxon>
        <taxon>Trifolieae</taxon>
        <taxon>Medicago</taxon>
    </lineage>
</organism>